<keyword evidence="9" id="KW-1185">Reference proteome</keyword>
<comment type="subcellular location">
    <subcellularLocation>
        <location evidence="1">Cell membrane</location>
        <topology evidence="1">Multi-pass membrane protein</topology>
    </subcellularLocation>
</comment>
<dbReference type="InterPro" id="IPR020846">
    <property type="entry name" value="MFS_dom"/>
</dbReference>
<feature type="domain" description="Major facilitator superfamily (MFS) profile" evidence="7">
    <location>
        <begin position="38"/>
        <end position="488"/>
    </location>
</feature>
<organism evidence="8 9">
    <name type="scientific">Rugosimonospora acidiphila</name>
    <dbReference type="NCBI Taxonomy" id="556531"/>
    <lineage>
        <taxon>Bacteria</taxon>
        <taxon>Bacillati</taxon>
        <taxon>Actinomycetota</taxon>
        <taxon>Actinomycetes</taxon>
        <taxon>Micromonosporales</taxon>
        <taxon>Micromonosporaceae</taxon>
        <taxon>Rugosimonospora</taxon>
    </lineage>
</organism>
<feature type="transmembrane region" description="Helical" evidence="6">
    <location>
        <begin position="254"/>
        <end position="271"/>
    </location>
</feature>
<dbReference type="Pfam" id="PF07690">
    <property type="entry name" value="MFS_1"/>
    <property type="match status" value="1"/>
</dbReference>
<feature type="transmembrane region" description="Helical" evidence="6">
    <location>
        <begin position="189"/>
        <end position="210"/>
    </location>
</feature>
<feature type="transmembrane region" description="Helical" evidence="6">
    <location>
        <begin position="321"/>
        <end position="346"/>
    </location>
</feature>
<proteinExistence type="predicted"/>
<evidence type="ECO:0000313" key="8">
    <source>
        <dbReference type="EMBL" id="GAA5187580.1"/>
    </source>
</evidence>
<dbReference type="InterPro" id="IPR011701">
    <property type="entry name" value="MFS"/>
</dbReference>
<comment type="caution">
    <text evidence="8">The sequence shown here is derived from an EMBL/GenBank/DDBJ whole genome shotgun (WGS) entry which is preliminary data.</text>
</comment>
<evidence type="ECO:0000256" key="3">
    <source>
        <dbReference type="ARBA" id="ARBA00022692"/>
    </source>
</evidence>
<evidence type="ECO:0000256" key="6">
    <source>
        <dbReference type="SAM" id="Phobius"/>
    </source>
</evidence>
<keyword evidence="4 6" id="KW-1133">Transmembrane helix</keyword>
<evidence type="ECO:0000256" key="1">
    <source>
        <dbReference type="ARBA" id="ARBA00004651"/>
    </source>
</evidence>
<feature type="transmembrane region" description="Helical" evidence="6">
    <location>
        <begin position="353"/>
        <end position="375"/>
    </location>
</feature>
<keyword evidence="5 6" id="KW-0472">Membrane</keyword>
<dbReference type="Proteomes" id="UP001501570">
    <property type="component" value="Unassembled WGS sequence"/>
</dbReference>
<keyword evidence="2" id="KW-0813">Transport</keyword>
<feature type="transmembrane region" description="Helical" evidence="6">
    <location>
        <begin position="35"/>
        <end position="56"/>
    </location>
</feature>
<sequence>MRENALGRRAAVTEAMLGRRTDQQQPREHASPGRAWLELGVVGLGALMVSLSQSLLVPVLPILPQRLNTSSGNVEWLLTSTLLVGAVAVPVFGRLGDMFGKRLMLMVALTALAAGSLLDAVTSNVPLLIAGRAVQGASLAAIPLGISLLSSVLPPQRVRGAIALVSAMLGVGGALGLPLAGLVGEHADFHVLFWITAVAGAASLAATPLAVREAPSRSGGRVDIPGAVLLSTGLVALLLPLAQGESWGWGSLRTVGLLVLALVLLVVFVVVERRVVAALVDISAMSRRPIMLTNLASLLFGFALFASLIGTSSFVEAPRAAGYGFGSSIVVGGLCLLPSGLLMLALAPVAARLIGLWGAHRTLALGALIVAAGWLMRVVATGSVWEVVIGSTIIGGGTGIGYAAMPTLINRNTPVSEIAAANGLNSLSRSLGSSLASAVGGSILAASTVTLGGFALPSLAAYRVLFAVCGAAGVAAAVAALFIPPGEPDR</sequence>
<evidence type="ECO:0000256" key="4">
    <source>
        <dbReference type="ARBA" id="ARBA00022989"/>
    </source>
</evidence>
<feature type="transmembrane region" description="Helical" evidence="6">
    <location>
        <begin position="292"/>
        <end position="315"/>
    </location>
</feature>
<evidence type="ECO:0000256" key="2">
    <source>
        <dbReference type="ARBA" id="ARBA00022448"/>
    </source>
</evidence>
<evidence type="ECO:0000313" key="9">
    <source>
        <dbReference type="Proteomes" id="UP001501570"/>
    </source>
</evidence>
<dbReference type="EMBL" id="BAABJQ010000009">
    <property type="protein sequence ID" value="GAA5187580.1"/>
    <property type="molecule type" value="Genomic_DNA"/>
</dbReference>
<feature type="transmembrane region" description="Helical" evidence="6">
    <location>
        <begin position="222"/>
        <end position="242"/>
    </location>
</feature>
<feature type="transmembrane region" description="Helical" evidence="6">
    <location>
        <begin position="127"/>
        <end position="149"/>
    </location>
</feature>
<dbReference type="Gene3D" id="1.20.1720.10">
    <property type="entry name" value="Multidrug resistance protein D"/>
    <property type="match status" value="1"/>
</dbReference>
<dbReference type="PANTHER" id="PTHR42718:SF9">
    <property type="entry name" value="MAJOR FACILITATOR SUPERFAMILY MULTIDRUG TRANSPORTER MFSC"/>
    <property type="match status" value="1"/>
</dbReference>
<feature type="transmembrane region" description="Helical" evidence="6">
    <location>
        <begin position="460"/>
        <end position="483"/>
    </location>
</feature>
<gene>
    <name evidence="8" type="ORF">GCM10023322_36260</name>
</gene>
<dbReference type="Gene3D" id="1.20.1250.20">
    <property type="entry name" value="MFS general substrate transporter like domains"/>
    <property type="match status" value="1"/>
</dbReference>
<name>A0ABP9RW33_9ACTN</name>
<accession>A0ABP9RW33</accession>
<keyword evidence="3 6" id="KW-0812">Transmembrane</keyword>
<dbReference type="InterPro" id="IPR036259">
    <property type="entry name" value="MFS_trans_sf"/>
</dbReference>
<protein>
    <submittedName>
        <fullName evidence="8">MFS transporter</fullName>
    </submittedName>
</protein>
<feature type="transmembrane region" description="Helical" evidence="6">
    <location>
        <begin position="430"/>
        <end position="454"/>
    </location>
</feature>
<dbReference type="SUPFAM" id="SSF103473">
    <property type="entry name" value="MFS general substrate transporter"/>
    <property type="match status" value="1"/>
</dbReference>
<dbReference type="PANTHER" id="PTHR42718">
    <property type="entry name" value="MAJOR FACILITATOR SUPERFAMILY MULTIDRUG TRANSPORTER MFSC"/>
    <property type="match status" value="1"/>
</dbReference>
<reference evidence="9" key="1">
    <citation type="journal article" date="2019" name="Int. J. Syst. Evol. Microbiol.">
        <title>The Global Catalogue of Microorganisms (GCM) 10K type strain sequencing project: providing services to taxonomists for standard genome sequencing and annotation.</title>
        <authorList>
            <consortium name="The Broad Institute Genomics Platform"/>
            <consortium name="The Broad Institute Genome Sequencing Center for Infectious Disease"/>
            <person name="Wu L."/>
            <person name="Ma J."/>
        </authorList>
    </citation>
    <scope>NUCLEOTIDE SEQUENCE [LARGE SCALE GENOMIC DNA]</scope>
    <source>
        <strain evidence="9">JCM 18304</strain>
    </source>
</reference>
<feature type="transmembrane region" description="Helical" evidence="6">
    <location>
        <begin position="103"/>
        <end position="121"/>
    </location>
</feature>
<dbReference type="PROSITE" id="PS50850">
    <property type="entry name" value="MFS"/>
    <property type="match status" value="1"/>
</dbReference>
<evidence type="ECO:0000259" key="7">
    <source>
        <dbReference type="PROSITE" id="PS50850"/>
    </source>
</evidence>
<feature type="transmembrane region" description="Helical" evidence="6">
    <location>
        <begin position="161"/>
        <end position="183"/>
    </location>
</feature>
<feature type="transmembrane region" description="Helical" evidence="6">
    <location>
        <begin position="76"/>
        <end position="96"/>
    </location>
</feature>
<evidence type="ECO:0000256" key="5">
    <source>
        <dbReference type="ARBA" id="ARBA00023136"/>
    </source>
</evidence>